<dbReference type="RefSeq" id="WP_055178294.1">
    <property type="nucleotide sequence ID" value="NZ_JAUSQY010000001.1"/>
</dbReference>
<reference evidence="2 3" key="1">
    <citation type="submission" date="2015-10" db="EMBL/GenBank/DDBJ databases">
        <title>Corynebacteirum lowii and Corynebacterium oculi species nova, derived from human clinical disease and and emended description of Corynebacterium mastiditis.</title>
        <authorList>
            <person name="Bernard K."/>
            <person name="Pacheco A.L."/>
            <person name="Mcdougall C."/>
            <person name="Burtx T."/>
            <person name="Weibe D."/>
            <person name="Tyler S."/>
            <person name="Olson A.B."/>
            <person name="Cnockaert M."/>
            <person name="Eguchi H."/>
            <person name="Kuwahara T."/>
            <person name="Nakayama-Imaohji H."/>
            <person name="Boudewijins M."/>
            <person name="Van Hoecke F."/>
            <person name="Bernier A.-M."/>
            <person name="Vandamme P."/>
        </authorList>
    </citation>
    <scope>NUCLEOTIDE SEQUENCE [LARGE SCALE GENOMIC DNA]</scope>
    <source>
        <strain evidence="2 3">NML 130206</strain>
    </source>
</reference>
<evidence type="ECO:0000256" key="1">
    <source>
        <dbReference type="SAM" id="Phobius"/>
    </source>
</evidence>
<dbReference type="STRING" id="1544413.Clow_01696"/>
<dbReference type="OrthoDB" id="4411736at2"/>
<feature type="transmembrane region" description="Helical" evidence="1">
    <location>
        <begin position="93"/>
        <end position="114"/>
    </location>
</feature>
<keyword evidence="1" id="KW-0472">Membrane</keyword>
<feature type="transmembrane region" description="Helical" evidence="1">
    <location>
        <begin position="67"/>
        <end position="87"/>
    </location>
</feature>
<feature type="transmembrane region" description="Helical" evidence="1">
    <location>
        <begin position="33"/>
        <end position="55"/>
    </location>
</feature>
<keyword evidence="1" id="KW-0812">Transmembrane</keyword>
<protein>
    <submittedName>
        <fullName evidence="2">Uncharacterized protein</fullName>
    </submittedName>
</protein>
<comment type="caution">
    <text evidence="2">The sequence shown here is derived from an EMBL/GenBank/DDBJ whole genome shotgun (WGS) entry which is preliminary data.</text>
</comment>
<keyword evidence="1" id="KW-1133">Transmembrane helix</keyword>
<sequence length="126" mass="14375">MRTRLARLFNLAWLIAVALPSFGTAREVMDKQYYSLAPALGGLLMAAAVIATLWAVRTVFSTRPDRFVTRTFLVFAPLYALEVTLYIGGREWIAVLFWLAVAFMLLVSKPRFFCWARGLSRRRRVA</sequence>
<evidence type="ECO:0000313" key="2">
    <source>
        <dbReference type="EMBL" id="KQB85954.1"/>
    </source>
</evidence>
<dbReference type="Proteomes" id="UP000050488">
    <property type="component" value="Unassembled WGS sequence"/>
</dbReference>
<dbReference type="PATRIC" id="fig|1544413.3.peg.1704"/>
<keyword evidence="3" id="KW-1185">Reference proteome</keyword>
<dbReference type="EMBL" id="LKEV01000005">
    <property type="protein sequence ID" value="KQB85954.1"/>
    <property type="molecule type" value="Genomic_DNA"/>
</dbReference>
<dbReference type="AlphaFoldDB" id="A0A0N8W080"/>
<name>A0A0N8W080_9CORY</name>
<organism evidence="2 3">
    <name type="scientific">Corynebacterium lowii</name>
    <dbReference type="NCBI Taxonomy" id="1544413"/>
    <lineage>
        <taxon>Bacteria</taxon>
        <taxon>Bacillati</taxon>
        <taxon>Actinomycetota</taxon>
        <taxon>Actinomycetes</taxon>
        <taxon>Mycobacteriales</taxon>
        <taxon>Corynebacteriaceae</taxon>
        <taxon>Corynebacterium</taxon>
    </lineage>
</organism>
<proteinExistence type="predicted"/>
<accession>A0A0N8W080</accession>
<gene>
    <name evidence="2" type="ORF">Clow_01696</name>
</gene>
<evidence type="ECO:0000313" key="3">
    <source>
        <dbReference type="Proteomes" id="UP000050488"/>
    </source>
</evidence>